<evidence type="ECO:0000256" key="4">
    <source>
        <dbReference type="ARBA" id="ARBA00022989"/>
    </source>
</evidence>
<dbReference type="AlphaFoldDB" id="A0AAV5IZ92"/>
<dbReference type="PANTHER" id="PTHR47974">
    <property type="entry name" value="OS07G0415500 PROTEIN"/>
    <property type="match status" value="1"/>
</dbReference>
<evidence type="ECO:0000256" key="5">
    <source>
        <dbReference type="ARBA" id="ARBA00023136"/>
    </source>
</evidence>
<dbReference type="SUPFAM" id="SSF56112">
    <property type="entry name" value="Protein kinase-like (PK-like)"/>
    <property type="match status" value="1"/>
</dbReference>
<dbReference type="InterPro" id="IPR036426">
    <property type="entry name" value="Bulb-type_lectin_dom_sf"/>
</dbReference>
<evidence type="ECO:0000259" key="8">
    <source>
        <dbReference type="PROSITE" id="PS50011"/>
    </source>
</evidence>
<dbReference type="GO" id="GO:0005524">
    <property type="term" value="F:ATP binding"/>
    <property type="evidence" value="ECO:0007669"/>
    <property type="project" value="InterPro"/>
</dbReference>
<dbReference type="PROSITE" id="PS50927">
    <property type="entry name" value="BULB_LECTIN"/>
    <property type="match status" value="1"/>
</dbReference>
<keyword evidence="3" id="KW-0732">Signal</keyword>
<evidence type="ECO:0000256" key="3">
    <source>
        <dbReference type="ARBA" id="ARBA00022729"/>
    </source>
</evidence>
<comment type="caution">
    <text evidence="10">The sequence shown here is derived from an EMBL/GenBank/DDBJ whole genome shotgun (WGS) entry which is preliminary data.</text>
</comment>
<dbReference type="InterPro" id="IPR001480">
    <property type="entry name" value="Bulb-type_lectin_dom"/>
</dbReference>
<evidence type="ECO:0000259" key="9">
    <source>
        <dbReference type="PROSITE" id="PS50927"/>
    </source>
</evidence>
<dbReference type="Pfam" id="PF00069">
    <property type="entry name" value="Pkinase"/>
    <property type="match status" value="1"/>
</dbReference>
<proteinExistence type="predicted"/>
<evidence type="ECO:0008006" key="12">
    <source>
        <dbReference type="Google" id="ProtNLM"/>
    </source>
</evidence>
<reference evidence="10 11" key="1">
    <citation type="journal article" date="2021" name="Commun. Biol.">
        <title>The genome of Shorea leprosula (Dipterocarpaceae) highlights the ecological relevance of drought in aseasonal tropical rainforests.</title>
        <authorList>
            <person name="Ng K.K.S."/>
            <person name="Kobayashi M.J."/>
            <person name="Fawcett J.A."/>
            <person name="Hatakeyama M."/>
            <person name="Paape T."/>
            <person name="Ng C.H."/>
            <person name="Ang C.C."/>
            <person name="Tnah L.H."/>
            <person name="Lee C.T."/>
            <person name="Nishiyama T."/>
            <person name="Sese J."/>
            <person name="O'Brien M.J."/>
            <person name="Copetti D."/>
            <person name="Mohd Noor M.I."/>
            <person name="Ong R.C."/>
            <person name="Putra M."/>
            <person name="Sireger I.Z."/>
            <person name="Indrioko S."/>
            <person name="Kosugi Y."/>
            <person name="Izuno A."/>
            <person name="Isagi Y."/>
            <person name="Lee S.L."/>
            <person name="Shimizu K.K."/>
        </authorList>
    </citation>
    <scope>NUCLEOTIDE SEQUENCE [LARGE SCALE GENOMIC DNA]</scope>
    <source>
        <strain evidence="10">214</strain>
    </source>
</reference>
<dbReference type="Gene3D" id="3.30.200.20">
    <property type="entry name" value="Phosphorylase Kinase, domain 1"/>
    <property type="match status" value="1"/>
</dbReference>
<dbReference type="PANTHER" id="PTHR47974:SF3">
    <property type="entry name" value="RECEPTOR-LIKE SERINE_THREONINE-PROTEIN KINASE"/>
    <property type="match status" value="1"/>
</dbReference>
<dbReference type="Pfam" id="PF01453">
    <property type="entry name" value="B_lectin"/>
    <property type="match status" value="1"/>
</dbReference>
<accession>A0AAV5IZ92</accession>
<keyword evidence="5" id="KW-0472">Membrane</keyword>
<keyword evidence="11" id="KW-1185">Reference proteome</keyword>
<evidence type="ECO:0000313" key="11">
    <source>
        <dbReference type="Proteomes" id="UP001054252"/>
    </source>
</evidence>
<evidence type="ECO:0000313" key="10">
    <source>
        <dbReference type="EMBL" id="GKV04548.1"/>
    </source>
</evidence>
<name>A0AAV5IZ92_9ROSI</name>
<feature type="domain" description="Protein kinase" evidence="8">
    <location>
        <begin position="199"/>
        <end position="462"/>
    </location>
</feature>
<dbReference type="Proteomes" id="UP001054252">
    <property type="component" value="Unassembled WGS sequence"/>
</dbReference>
<evidence type="ECO:0000256" key="7">
    <source>
        <dbReference type="ARBA" id="ARBA00023180"/>
    </source>
</evidence>
<comment type="subcellular location">
    <subcellularLocation>
        <location evidence="1">Membrane</location>
        <topology evidence="1">Single-pass membrane protein</topology>
    </subcellularLocation>
</comment>
<organism evidence="10 11">
    <name type="scientific">Rubroshorea leprosula</name>
    <dbReference type="NCBI Taxonomy" id="152421"/>
    <lineage>
        <taxon>Eukaryota</taxon>
        <taxon>Viridiplantae</taxon>
        <taxon>Streptophyta</taxon>
        <taxon>Embryophyta</taxon>
        <taxon>Tracheophyta</taxon>
        <taxon>Spermatophyta</taxon>
        <taxon>Magnoliopsida</taxon>
        <taxon>eudicotyledons</taxon>
        <taxon>Gunneridae</taxon>
        <taxon>Pentapetalae</taxon>
        <taxon>rosids</taxon>
        <taxon>malvids</taxon>
        <taxon>Malvales</taxon>
        <taxon>Dipterocarpaceae</taxon>
        <taxon>Rubroshorea</taxon>
    </lineage>
</organism>
<evidence type="ECO:0000256" key="2">
    <source>
        <dbReference type="ARBA" id="ARBA00022692"/>
    </source>
</evidence>
<keyword evidence="4" id="KW-1133">Transmembrane helix</keyword>
<sequence>MANRDQPVNGKGSNLSLLGNGKLILTDTDGKTEWSVGSVSASSVQLKLLNNGNLVLQNLDVGKEEVKGLHIINFSGHFSSSDDFRFRVADSDIGSLRRLTLDPDDLHLHYILDVGLNMYPFKTELNAKIFPLNKMDHGLLLSKLLKNLAKFMAIAEQTVCASTIMFLAGHVPAYQGYFQFSTLKGCEEECLKLCDCKGLQFKSDEENKATDHVYLQAATGFRRYNYSELERATNGFSEEIGSGGARIVHKGVLPDHCIAAIKRLHEAGQGEAEFLTEVEGKHRLLVYEYIEHGSLADNLSKNSLHWATRFEIAVGTAKCLAYLHEECLELILHYDIKPQNILLDSNFQPKVSDFGLSTLLNRGALNSLVLEMVTGNSLIGAQIVDNNGDQVVKHGRLAPQLRERAIGAASRETCIEEVVGPMLASDFDIDRMELLVRVTSRCVEENMDARPTTRQVVDMPSYTEDETSKFL</sequence>
<dbReference type="Gene3D" id="2.90.10.10">
    <property type="entry name" value="Bulb-type lectin domain"/>
    <property type="match status" value="1"/>
</dbReference>
<dbReference type="GO" id="GO:0004672">
    <property type="term" value="F:protein kinase activity"/>
    <property type="evidence" value="ECO:0007669"/>
    <property type="project" value="InterPro"/>
</dbReference>
<dbReference type="SUPFAM" id="SSF51110">
    <property type="entry name" value="alpha-D-mannose-specific plant lectins"/>
    <property type="match status" value="1"/>
</dbReference>
<dbReference type="GO" id="GO:0016020">
    <property type="term" value="C:membrane"/>
    <property type="evidence" value="ECO:0007669"/>
    <property type="project" value="UniProtKB-SubCell"/>
</dbReference>
<gene>
    <name evidence="10" type="ORF">SLEP1_g16698</name>
</gene>
<keyword evidence="6" id="KW-1015">Disulfide bond</keyword>
<dbReference type="Gene3D" id="1.10.510.10">
    <property type="entry name" value="Transferase(Phosphotransferase) domain 1"/>
    <property type="match status" value="1"/>
</dbReference>
<protein>
    <recommendedName>
        <fullName evidence="12">Protein kinase domain-containing protein</fullName>
    </recommendedName>
</protein>
<evidence type="ECO:0000256" key="1">
    <source>
        <dbReference type="ARBA" id="ARBA00004167"/>
    </source>
</evidence>
<dbReference type="PROSITE" id="PS50011">
    <property type="entry name" value="PROTEIN_KINASE_DOM"/>
    <property type="match status" value="1"/>
</dbReference>
<dbReference type="InterPro" id="IPR011009">
    <property type="entry name" value="Kinase-like_dom_sf"/>
</dbReference>
<dbReference type="PROSITE" id="PS00108">
    <property type="entry name" value="PROTEIN_KINASE_ST"/>
    <property type="match status" value="1"/>
</dbReference>
<feature type="domain" description="Bulb-type lectin" evidence="9">
    <location>
        <begin position="1"/>
        <end position="69"/>
    </location>
</feature>
<dbReference type="InterPro" id="IPR000719">
    <property type="entry name" value="Prot_kinase_dom"/>
</dbReference>
<keyword evidence="7" id="KW-0325">Glycoprotein</keyword>
<dbReference type="InterPro" id="IPR008271">
    <property type="entry name" value="Ser/Thr_kinase_AS"/>
</dbReference>
<evidence type="ECO:0000256" key="6">
    <source>
        <dbReference type="ARBA" id="ARBA00023157"/>
    </source>
</evidence>
<dbReference type="EMBL" id="BPVZ01000022">
    <property type="protein sequence ID" value="GKV04548.1"/>
    <property type="molecule type" value="Genomic_DNA"/>
</dbReference>
<keyword evidence="2" id="KW-0812">Transmembrane</keyword>
<dbReference type="SMART" id="SM00220">
    <property type="entry name" value="S_TKc"/>
    <property type="match status" value="1"/>
</dbReference>